<dbReference type="Gene3D" id="3.40.980.10">
    <property type="entry name" value="MoaB/Mog-like domain"/>
    <property type="match status" value="1"/>
</dbReference>
<dbReference type="EMBL" id="CP066802">
    <property type="protein sequence ID" value="QQM67155.1"/>
    <property type="molecule type" value="Genomic_DNA"/>
</dbReference>
<evidence type="ECO:0000256" key="7">
    <source>
        <dbReference type="RuleBase" id="RU365090"/>
    </source>
</evidence>
<dbReference type="EC" id="2.10.1.1" evidence="7"/>
<comment type="cofactor">
    <cofactor evidence="7">
        <name>Mg(2+)</name>
        <dbReference type="ChEBI" id="CHEBI:18420"/>
    </cofactor>
</comment>
<sequence>MRSVAEHLDACLEIAQAAAPLDVPLPDAVGCVLAEDVVARTDMPEVDLAGVDGYAVSAGQLARSGPGQVVRVMDAVRAGDVRPVTLVEGTAVLIDSGAPMPRGADAVVPWLDTDRGSAQVRIERLPLVGENVRPRAQEMREGERVLRRGSRLSARQVGLLAGMGLARVCVHPAPRVVVISIGDELVEPGTRRPLGDVYDANGHALASAVRDAGGQAFRVSAVPDEVRSLTEAIEDQLVRADVVVTSGGLSSGQGDTVKSVLAPLGTVRFDQVQMSPGRQLGVGTVGDGVPIFCLPGEPAAALIAFEAFVRPVLRRIAGWASLHRSSVPAVVGSGWESPRGRREFVPVRVAGTPAEGYRATPVGTGSRALARANALAVVPEEETVVTTGSTLSCLLLDS</sequence>
<keyword evidence="7" id="KW-0479">Metal-binding</keyword>
<dbReference type="Gene3D" id="2.40.340.10">
    <property type="entry name" value="MoeA, C-terminal, domain IV"/>
    <property type="match status" value="1"/>
</dbReference>
<dbReference type="InterPro" id="IPR038987">
    <property type="entry name" value="MoeA-like"/>
</dbReference>
<dbReference type="KEGG" id="awe:JG540_09040"/>
<comment type="function">
    <text evidence="1 7">Catalyzes the insertion of molybdate into adenylated molybdopterin with the concomitant release of AMP.</text>
</comment>
<dbReference type="GO" id="GO:0061599">
    <property type="term" value="F:molybdopterin molybdotransferase activity"/>
    <property type="evidence" value="ECO:0007669"/>
    <property type="project" value="UniProtKB-UniRule"/>
</dbReference>
<dbReference type="GO" id="GO:0006777">
    <property type="term" value="P:Mo-molybdopterin cofactor biosynthetic process"/>
    <property type="evidence" value="ECO:0007669"/>
    <property type="project" value="UniProtKB-UniRule"/>
</dbReference>
<evidence type="ECO:0000313" key="9">
    <source>
        <dbReference type="EMBL" id="QQM67155.1"/>
    </source>
</evidence>
<dbReference type="NCBIfam" id="NF045515">
    <property type="entry name" value="Glp_gephyrin"/>
    <property type="match status" value="1"/>
</dbReference>
<dbReference type="NCBIfam" id="TIGR00177">
    <property type="entry name" value="molyb_syn"/>
    <property type="match status" value="1"/>
</dbReference>
<dbReference type="GO" id="GO:0046872">
    <property type="term" value="F:metal ion binding"/>
    <property type="evidence" value="ECO:0007669"/>
    <property type="project" value="UniProtKB-UniRule"/>
</dbReference>
<evidence type="ECO:0000256" key="1">
    <source>
        <dbReference type="ARBA" id="ARBA00002901"/>
    </source>
</evidence>
<comment type="similarity">
    <text evidence="3 7">Belongs to the MoeA family.</text>
</comment>
<evidence type="ECO:0000313" key="10">
    <source>
        <dbReference type="Proteomes" id="UP000595895"/>
    </source>
</evidence>
<dbReference type="Gene3D" id="3.90.105.10">
    <property type="entry name" value="Molybdopterin biosynthesis moea protein, domain 2"/>
    <property type="match status" value="1"/>
</dbReference>
<dbReference type="GO" id="GO:0005829">
    <property type="term" value="C:cytosol"/>
    <property type="evidence" value="ECO:0007669"/>
    <property type="project" value="TreeGrafter"/>
</dbReference>
<dbReference type="SUPFAM" id="SSF53218">
    <property type="entry name" value="Molybdenum cofactor biosynthesis proteins"/>
    <property type="match status" value="1"/>
</dbReference>
<dbReference type="Proteomes" id="UP000595895">
    <property type="component" value="Chromosome"/>
</dbReference>
<dbReference type="UniPathway" id="UPA00344"/>
<evidence type="ECO:0000256" key="5">
    <source>
        <dbReference type="ARBA" id="ARBA00023150"/>
    </source>
</evidence>
<dbReference type="SUPFAM" id="SSF63882">
    <property type="entry name" value="MoeA N-terminal region -like"/>
    <property type="match status" value="1"/>
</dbReference>
<dbReference type="InterPro" id="IPR036135">
    <property type="entry name" value="MoeA_linker/N_sf"/>
</dbReference>
<feature type="domain" description="MoaB/Mog" evidence="8">
    <location>
        <begin position="177"/>
        <end position="315"/>
    </location>
</feature>
<keyword evidence="7" id="KW-0460">Magnesium</keyword>
<keyword evidence="10" id="KW-1185">Reference proteome</keyword>
<dbReference type="RefSeq" id="WP_200275496.1">
    <property type="nucleotide sequence ID" value="NZ_CP066802.1"/>
</dbReference>
<dbReference type="SUPFAM" id="SSF63867">
    <property type="entry name" value="MoeA C-terminal domain-like"/>
    <property type="match status" value="1"/>
</dbReference>
<accession>A0A7T7S1Z8</accession>
<organism evidence="9 10">
    <name type="scientific">Actinomyces weissii</name>
    <dbReference type="NCBI Taxonomy" id="675090"/>
    <lineage>
        <taxon>Bacteria</taxon>
        <taxon>Bacillati</taxon>
        <taxon>Actinomycetota</taxon>
        <taxon>Actinomycetes</taxon>
        <taxon>Actinomycetales</taxon>
        <taxon>Actinomycetaceae</taxon>
        <taxon>Actinomyces</taxon>
    </lineage>
</organism>
<dbReference type="InterPro" id="IPR005110">
    <property type="entry name" value="MoeA_linker/N"/>
</dbReference>
<evidence type="ECO:0000256" key="6">
    <source>
        <dbReference type="ARBA" id="ARBA00047317"/>
    </source>
</evidence>
<dbReference type="Pfam" id="PF00994">
    <property type="entry name" value="MoCF_biosynth"/>
    <property type="match status" value="1"/>
</dbReference>
<keyword evidence="7 9" id="KW-0808">Transferase</keyword>
<dbReference type="InterPro" id="IPR001453">
    <property type="entry name" value="MoaB/Mog_dom"/>
</dbReference>
<dbReference type="PANTHER" id="PTHR10192">
    <property type="entry name" value="MOLYBDOPTERIN BIOSYNTHESIS PROTEIN"/>
    <property type="match status" value="1"/>
</dbReference>
<keyword evidence="5 7" id="KW-0501">Molybdenum cofactor biosynthesis</keyword>
<evidence type="ECO:0000259" key="8">
    <source>
        <dbReference type="SMART" id="SM00852"/>
    </source>
</evidence>
<comment type="pathway">
    <text evidence="2 7">Cofactor biosynthesis; molybdopterin biosynthesis.</text>
</comment>
<protein>
    <recommendedName>
        <fullName evidence="7">Molybdopterin molybdenumtransferase</fullName>
        <ecNumber evidence="7">2.10.1.1</ecNumber>
    </recommendedName>
</protein>
<name>A0A7T7S1Z8_9ACTO</name>
<keyword evidence="4 7" id="KW-0500">Molybdenum</keyword>
<reference evidence="9 10" key="1">
    <citation type="submission" date="2020-12" db="EMBL/GenBank/DDBJ databases">
        <authorList>
            <person name="Zhou J."/>
        </authorList>
    </citation>
    <scope>NUCLEOTIDE SEQUENCE [LARGE SCALE GENOMIC DNA]</scope>
    <source>
        <strain evidence="9 10">CCUG 61299</strain>
    </source>
</reference>
<evidence type="ECO:0000256" key="4">
    <source>
        <dbReference type="ARBA" id="ARBA00022505"/>
    </source>
</evidence>
<dbReference type="AlphaFoldDB" id="A0A7T7S1Z8"/>
<comment type="catalytic activity">
    <reaction evidence="6">
        <text>adenylyl-molybdopterin + molybdate = Mo-molybdopterin + AMP + H(+)</text>
        <dbReference type="Rhea" id="RHEA:35047"/>
        <dbReference type="ChEBI" id="CHEBI:15378"/>
        <dbReference type="ChEBI" id="CHEBI:36264"/>
        <dbReference type="ChEBI" id="CHEBI:62727"/>
        <dbReference type="ChEBI" id="CHEBI:71302"/>
        <dbReference type="ChEBI" id="CHEBI:456215"/>
        <dbReference type="EC" id="2.10.1.1"/>
    </reaction>
</comment>
<gene>
    <name evidence="9" type="ORF">JG540_09040</name>
</gene>
<dbReference type="CDD" id="cd00887">
    <property type="entry name" value="MoeA"/>
    <property type="match status" value="1"/>
</dbReference>
<dbReference type="PANTHER" id="PTHR10192:SF5">
    <property type="entry name" value="GEPHYRIN"/>
    <property type="match status" value="1"/>
</dbReference>
<dbReference type="Pfam" id="PF03453">
    <property type="entry name" value="MoeA_N"/>
    <property type="match status" value="1"/>
</dbReference>
<proteinExistence type="inferred from homology"/>
<evidence type="ECO:0000256" key="2">
    <source>
        <dbReference type="ARBA" id="ARBA00005046"/>
    </source>
</evidence>
<dbReference type="InterPro" id="IPR036688">
    <property type="entry name" value="MoeA_C_domain_IV_sf"/>
</dbReference>
<dbReference type="SMART" id="SM00852">
    <property type="entry name" value="MoCF_biosynth"/>
    <property type="match status" value="1"/>
</dbReference>
<dbReference type="InterPro" id="IPR036425">
    <property type="entry name" value="MoaB/Mog-like_dom_sf"/>
</dbReference>
<dbReference type="InterPro" id="IPR005111">
    <property type="entry name" value="MoeA_C_domain_IV"/>
</dbReference>
<evidence type="ECO:0000256" key="3">
    <source>
        <dbReference type="ARBA" id="ARBA00010763"/>
    </source>
</evidence>
<dbReference type="Gene3D" id="2.170.190.11">
    <property type="entry name" value="Molybdopterin biosynthesis moea protein, domain 3"/>
    <property type="match status" value="1"/>
</dbReference>
<dbReference type="Pfam" id="PF03454">
    <property type="entry name" value="MoeA_C"/>
    <property type="match status" value="1"/>
</dbReference>